<dbReference type="SUPFAM" id="SSF47413">
    <property type="entry name" value="lambda repressor-like DNA-binding domains"/>
    <property type="match status" value="1"/>
</dbReference>
<dbReference type="CDD" id="cd00093">
    <property type="entry name" value="HTH_XRE"/>
    <property type="match status" value="1"/>
</dbReference>
<dbReference type="Proteomes" id="UP000199064">
    <property type="component" value="Unassembled WGS sequence"/>
</dbReference>
<evidence type="ECO:0000259" key="1">
    <source>
        <dbReference type="PROSITE" id="PS50943"/>
    </source>
</evidence>
<dbReference type="GO" id="GO:0003677">
    <property type="term" value="F:DNA binding"/>
    <property type="evidence" value="ECO:0007669"/>
    <property type="project" value="UniProtKB-KW"/>
</dbReference>
<dbReference type="InterPro" id="IPR041413">
    <property type="entry name" value="MLTR_LBD"/>
</dbReference>
<accession>A0A1H4NCH3</accession>
<feature type="domain" description="HTH cro/C1-type" evidence="1">
    <location>
        <begin position="17"/>
        <end position="71"/>
    </location>
</feature>
<dbReference type="EMBL" id="FNSL01000001">
    <property type="protein sequence ID" value="SEB92488.1"/>
    <property type="molecule type" value="Genomic_DNA"/>
</dbReference>
<proteinExistence type="predicted"/>
<keyword evidence="3" id="KW-1185">Reference proteome</keyword>
<dbReference type="PROSITE" id="PS50943">
    <property type="entry name" value="HTH_CROC1"/>
    <property type="match status" value="1"/>
</dbReference>
<sequence length="272" mass="29870">MEIENTIASKSNAGSLLKEWRERRRMSQLHLALEAGISQRHLSFVESGRSNPSRDMVLLLSESLSVPLRQRNRILLAAGYAPGFSERDLHDPTLKPAMDAVQTVLDGHAPNPAIAIDRHWTMIAANGAIAPLLRGVTNAELLKPPVNVLRLSLHPEGLAPSIVNLVPWRAHVLERLRQLIDQTADPQLTSLEKELAAYPVKKNGPEPRPQAADMIAVPLRLRLGETELSFITTTTVFGTPMDVTLSELAIESFFPTDTATAAFLRQLHDGAS</sequence>
<dbReference type="PANTHER" id="PTHR35010:SF4">
    <property type="entry name" value="BLL5781 PROTEIN"/>
    <property type="match status" value="1"/>
</dbReference>
<name>A0A1H4NCH3_9HYPH</name>
<dbReference type="SMART" id="SM00530">
    <property type="entry name" value="HTH_XRE"/>
    <property type="match status" value="1"/>
</dbReference>
<evidence type="ECO:0000313" key="2">
    <source>
        <dbReference type="EMBL" id="SEB92488.1"/>
    </source>
</evidence>
<organism evidence="2 3">
    <name type="scientific">Nitratireductor aquibiodomus</name>
    <dbReference type="NCBI Taxonomy" id="204799"/>
    <lineage>
        <taxon>Bacteria</taxon>
        <taxon>Pseudomonadati</taxon>
        <taxon>Pseudomonadota</taxon>
        <taxon>Alphaproteobacteria</taxon>
        <taxon>Hyphomicrobiales</taxon>
        <taxon>Phyllobacteriaceae</taxon>
        <taxon>Nitratireductor</taxon>
    </lineage>
</organism>
<dbReference type="Pfam" id="PF01381">
    <property type="entry name" value="HTH_3"/>
    <property type="match status" value="1"/>
</dbReference>
<dbReference type="InterPro" id="IPR010982">
    <property type="entry name" value="Lambda_DNA-bd_dom_sf"/>
</dbReference>
<gene>
    <name evidence="2" type="ORF">SAMN05216452_3698</name>
</gene>
<dbReference type="Pfam" id="PF17765">
    <property type="entry name" value="MLTR_LBD"/>
    <property type="match status" value="1"/>
</dbReference>
<protein>
    <submittedName>
        <fullName evidence="2">DNA-binding transcriptional regulator, XRE-family HTH domain</fullName>
    </submittedName>
</protein>
<dbReference type="AlphaFoldDB" id="A0A1H4NCH3"/>
<dbReference type="RefSeq" id="WP_090329744.1">
    <property type="nucleotide sequence ID" value="NZ_FNSL01000001.1"/>
</dbReference>
<reference evidence="3" key="1">
    <citation type="submission" date="2016-10" db="EMBL/GenBank/DDBJ databases">
        <authorList>
            <person name="Varghese N."/>
            <person name="Submissions S."/>
        </authorList>
    </citation>
    <scope>NUCLEOTIDE SEQUENCE [LARGE SCALE GENOMIC DNA]</scope>
    <source>
        <strain evidence="3">ES.061</strain>
    </source>
</reference>
<dbReference type="Gene3D" id="1.10.260.40">
    <property type="entry name" value="lambda repressor-like DNA-binding domains"/>
    <property type="match status" value="1"/>
</dbReference>
<evidence type="ECO:0000313" key="3">
    <source>
        <dbReference type="Proteomes" id="UP000199064"/>
    </source>
</evidence>
<dbReference type="Gene3D" id="3.30.450.180">
    <property type="match status" value="1"/>
</dbReference>
<dbReference type="PANTHER" id="PTHR35010">
    <property type="entry name" value="BLL4672 PROTEIN-RELATED"/>
    <property type="match status" value="1"/>
</dbReference>
<keyword evidence="2" id="KW-0238">DNA-binding</keyword>
<dbReference type="InterPro" id="IPR001387">
    <property type="entry name" value="Cro/C1-type_HTH"/>
</dbReference>